<keyword evidence="2" id="KW-1185">Reference proteome</keyword>
<evidence type="ECO:0008006" key="3">
    <source>
        <dbReference type="Google" id="ProtNLM"/>
    </source>
</evidence>
<evidence type="ECO:0000313" key="1">
    <source>
        <dbReference type="EMBL" id="MRW97676.1"/>
    </source>
</evidence>
<gene>
    <name evidence="1" type="ORF">GJR99_13980</name>
</gene>
<dbReference type="RefSeq" id="WP_151113192.1">
    <property type="nucleotide sequence ID" value="NZ_WKJQ01000001.1"/>
</dbReference>
<evidence type="ECO:0000313" key="2">
    <source>
        <dbReference type="Proteomes" id="UP000443423"/>
    </source>
</evidence>
<proteinExistence type="predicted"/>
<dbReference type="EMBL" id="WKJQ01000001">
    <property type="protein sequence ID" value="MRW97676.1"/>
    <property type="molecule type" value="Genomic_DNA"/>
</dbReference>
<sequence length="160" mass="17356">MITAHRFISLFFVVALVVASAGPALAQSDPSSEEMKALLEEGLALYNENADQFDVSFAEDLLAGKTVNVYIEDGDQTHVYSAVIEDDMQISNVATGPNSEASTRITTDRETLETIASSSDPLGEVEQAVRDDRIRVSGEEGNLIEQAIWTVANLFKGILF</sequence>
<protein>
    <recommendedName>
        <fullName evidence="3">SCP2 domain-containing protein</fullName>
    </recommendedName>
</protein>
<comment type="caution">
    <text evidence="1">The sequence shown here is derived from an EMBL/GenBank/DDBJ whole genome shotgun (WGS) entry which is preliminary data.</text>
</comment>
<reference evidence="1 2" key="1">
    <citation type="submission" date="2019-11" db="EMBL/GenBank/DDBJ databases">
        <title>Whole genome sequence of Haloferax sp. MBLA0078.</title>
        <authorList>
            <person name="Seo M.-J."/>
            <person name="Cho E.-S."/>
        </authorList>
    </citation>
    <scope>NUCLEOTIDE SEQUENCE [LARGE SCALE GENOMIC DNA]</scope>
    <source>
        <strain evidence="1 2">MBLA0078</strain>
    </source>
</reference>
<accession>A0A6A8GCB2</accession>
<dbReference type="AlphaFoldDB" id="A0A6A8GCB2"/>
<dbReference type="Proteomes" id="UP000443423">
    <property type="component" value="Unassembled WGS sequence"/>
</dbReference>
<organism evidence="1 2">
    <name type="scientific">Haloferax marinum</name>
    <dbReference type="NCBI Taxonomy" id="2666143"/>
    <lineage>
        <taxon>Archaea</taxon>
        <taxon>Methanobacteriati</taxon>
        <taxon>Methanobacteriota</taxon>
        <taxon>Stenosarchaea group</taxon>
        <taxon>Halobacteria</taxon>
        <taxon>Halobacteriales</taxon>
        <taxon>Haloferacaceae</taxon>
        <taxon>Haloferax</taxon>
    </lineage>
</organism>
<dbReference type="OrthoDB" id="239538at2157"/>
<name>A0A6A8GCB2_9EURY</name>